<dbReference type="EMBL" id="KV453842">
    <property type="protein sequence ID" value="ODV90686.1"/>
    <property type="molecule type" value="Genomic_DNA"/>
</dbReference>
<feature type="compositionally biased region" description="Polar residues" evidence="1">
    <location>
        <begin position="174"/>
        <end position="188"/>
    </location>
</feature>
<dbReference type="PANTHER" id="PTHR15672">
    <property type="entry name" value="CAMP-REGULATED PHOSPHOPROTEIN 21 RELATED R3H DOMAIN CONTAINING PROTEIN"/>
    <property type="match status" value="1"/>
</dbReference>
<accession>A0A1E4TG16</accession>
<organism evidence="2 3">
    <name type="scientific">Tortispora caseinolytica NRRL Y-17796</name>
    <dbReference type="NCBI Taxonomy" id="767744"/>
    <lineage>
        <taxon>Eukaryota</taxon>
        <taxon>Fungi</taxon>
        <taxon>Dikarya</taxon>
        <taxon>Ascomycota</taxon>
        <taxon>Saccharomycotina</taxon>
        <taxon>Trigonopsidomycetes</taxon>
        <taxon>Trigonopsidales</taxon>
        <taxon>Trigonopsidaceae</taxon>
        <taxon>Tortispora</taxon>
    </lineage>
</organism>
<name>A0A1E4TG16_9ASCO</name>
<dbReference type="SUPFAM" id="SSF82708">
    <property type="entry name" value="R3H domain"/>
    <property type="match status" value="1"/>
</dbReference>
<proteinExistence type="predicted"/>
<dbReference type="Gene3D" id="3.30.1370.50">
    <property type="entry name" value="R3H-like domain"/>
    <property type="match status" value="1"/>
</dbReference>
<reference evidence="3" key="1">
    <citation type="submission" date="2016-02" db="EMBL/GenBank/DDBJ databases">
        <title>Comparative genomics of biotechnologically important yeasts.</title>
        <authorList>
            <consortium name="DOE Joint Genome Institute"/>
            <person name="Riley R."/>
            <person name="Haridas S."/>
            <person name="Wolfe K.H."/>
            <person name="Lopes M.R."/>
            <person name="Hittinger C.T."/>
            <person name="Goker M."/>
            <person name="Salamov A."/>
            <person name="Wisecaver J."/>
            <person name="Long T.M."/>
            <person name="Aerts A.L."/>
            <person name="Barry K."/>
            <person name="Choi C."/>
            <person name="Clum A."/>
            <person name="Coughlan A.Y."/>
            <person name="Deshpande S."/>
            <person name="Douglass A.P."/>
            <person name="Hanson S.J."/>
            <person name="Klenk H.-P."/>
            <person name="Labutti K."/>
            <person name="Lapidus A."/>
            <person name="Lindquist E."/>
            <person name="Lipzen A."/>
            <person name="Meier-Kolthoff J.P."/>
            <person name="Ohm R.A."/>
            <person name="Otillar R.P."/>
            <person name="Pangilinan J."/>
            <person name="Peng Y."/>
            <person name="Rokas A."/>
            <person name="Rosa C.A."/>
            <person name="Scheuner C."/>
            <person name="Sibirny A.A."/>
            <person name="Slot J.C."/>
            <person name="Stielow J.B."/>
            <person name="Sun H."/>
            <person name="Kurtzman C.P."/>
            <person name="Blackwell M."/>
            <person name="Jeffries T.W."/>
            <person name="Grigoriev I.V."/>
        </authorList>
    </citation>
    <scope>NUCLEOTIDE SEQUENCE [LARGE SCALE GENOMIC DNA]</scope>
    <source>
        <strain evidence="3">NRRL Y-17796</strain>
    </source>
</reference>
<dbReference type="InterPro" id="IPR051937">
    <property type="entry name" value="R3H_domain_containing"/>
</dbReference>
<dbReference type="InterPro" id="IPR036867">
    <property type="entry name" value="R3H_dom_sf"/>
</dbReference>
<evidence type="ECO:0000313" key="2">
    <source>
        <dbReference type="EMBL" id="ODV90686.1"/>
    </source>
</evidence>
<protein>
    <recommendedName>
        <fullName evidence="4">R3H domain-containing protein</fullName>
    </recommendedName>
</protein>
<feature type="compositionally biased region" description="Low complexity" evidence="1">
    <location>
        <begin position="136"/>
        <end position="148"/>
    </location>
</feature>
<evidence type="ECO:0000313" key="3">
    <source>
        <dbReference type="Proteomes" id="UP000095023"/>
    </source>
</evidence>
<keyword evidence="3" id="KW-1185">Reference proteome</keyword>
<evidence type="ECO:0008006" key="4">
    <source>
        <dbReference type="Google" id="ProtNLM"/>
    </source>
</evidence>
<feature type="region of interest" description="Disordered" evidence="1">
    <location>
        <begin position="118"/>
        <end position="151"/>
    </location>
</feature>
<feature type="compositionally biased region" description="Polar residues" evidence="1">
    <location>
        <begin position="316"/>
        <end position="346"/>
    </location>
</feature>
<evidence type="ECO:0000256" key="1">
    <source>
        <dbReference type="SAM" id="MobiDB-lite"/>
    </source>
</evidence>
<sequence>MEKVNIDMALYEALEKSKYCNTIFYAENEALEVLHRRKDYCELPAANSYERLLLHKIADYYRLSHTFDSYSEKVKYERRANYNYHTFPEKLVDVHPKIKEASESGDLTYSGYQIMKSASSGSRSSGGTDKKSRIVSATTTDPSSTSASYVDRNAQYEQAKARIFSDTDFADPTDGNTTSTANIRDNSSRVPAHMNNLNNHSYGQTASDPNSTTYHNPYFAPYYNGFNYGYRQPFVQPYAQFTCQYPNYNLAYNMPMPYRYFQQTKYGGVQPMHGVPTETMNIPHCQLQASSENSANKIKSYQQGGVLPMPYDGLSNAHNSERSLPSSLYTEPSTGTSKAAGTSVSNHPVHEPRSLNTSVSES</sequence>
<feature type="region of interest" description="Disordered" evidence="1">
    <location>
        <begin position="163"/>
        <end position="188"/>
    </location>
</feature>
<feature type="compositionally biased region" description="Low complexity" evidence="1">
    <location>
        <begin position="118"/>
        <end position="127"/>
    </location>
</feature>
<dbReference type="OrthoDB" id="278430at2759"/>
<dbReference type="PANTHER" id="PTHR15672:SF8">
    <property type="entry name" value="PROTEIN ENCORE"/>
    <property type="match status" value="1"/>
</dbReference>
<gene>
    <name evidence="2" type="ORF">CANCADRAFT_109346</name>
</gene>
<dbReference type="AlphaFoldDB" id="A0A1E4TG16"/>
<dbReference type="Proteomes" id="UP000095023">
    <property type="component" value="Unassembled WGS sequence"/>
</dbReference>
<dbReference type="GO" id="GO:0003676">
    <property type="term" value="F:nucleic acid binding"/>
    <property type="evidence" value="ECO:0007669"/>
    <property type="project" value="InterPro"/>
</dbReference>
<feature type="region of interest" description="Disordered" evidence="1">
    <location>
        <begin position="309"/>
        <end position="362"/>
    </location>
</feature>